<dbReference type="InterPro" id="IPR050663">
    <property type="entry name" value="Ankyrin-SOCS_Box"/>
</dbReference>
<keyword evidence="7" id="KW-0677">Repeat</keyword>
<evidence type="ECO:0000256" key="11">
    <source>
        <dbReference type="ARBA" id="ARBA00023043"/>
    </source>
</evidence>
<keyword evidence="5" id="KW-0808">Transferase</keyword>
<dbReference type="AlphaFoldDB" id="A0AAV0ZMI0"/>
<evidence type="ECO:0000256" key="1">
    <source>
        <dbReference type="ARBA" id="ARBA00000900"/>
    </source>
</evidence>
<dbReference type="PROSITE" id="PS50297">
    <property type="entry name" value="ANK_REP_REGION"/>
    <property type="match status" value="3"/>
</dbReference>
<evidence type="ECO:0000256" key="5">
    <source>
        <dbReference type="ARBA" id="ARBA00022679"/>
    </source>
</evidence>
<dbReference type="PANTHER" id="PTHR24193">
    <property type="entry name" value="ANKYRIN REPEAT PROTEIN"/>
    <property type="match status" value="1"/>
</dbReference>
<dbReference type="GO" id="GO:0005886">
    <property type="term" value="C:plasma membrane"/>
    <property type="evidence" value="ECO:0007669"/>
    <property type="project" value="UniProtKB-SubCell"/>
</dbReference>
<dbReference type="PANTHER" id="PTHR24193:SF121">
    <property type="entry name" value="ADA2A-CONTAINING COMPLEX COMPONENT 3, ISOFORM D"/>
    <property type="match status" value="1"/>
</dbReference>
<dbReference type="InterPro" id="IPR002110">
    <property type="entry name" value="Ankyrin_rpt"/>
</dbReference>
<keyword evidence="14" id="KW-1185">Reference proteome</keyword>
<dbReference type="SUPFAM" id="SSF48403">
    <property type="entry name" value="Ankyrin repeat"/>
    <property type="match status" value="1"/>
</dbReference>
<evidence type="ECO:0000256" key="3">
    <source>
        <dbReference type="ARBA" id="ARBA00004906"/>
    </source>
</evidence>
<evidence type="ECO:0000256" key="10">
    <source>
        <dbReference type="ARBA" id="ARBA00022833"/>
    </source>
</evidence>
<dbReference type="FunFam" id="1.25.40.20:FF:000262">
    <property type="entry name" value="E3 ubiquitin-protein ligase XBAT33"/>
    <property type="match status" value="1"/>
</dbReference>
<evidence type="ECO:0000256" key="2">
    <source>
        <dbReference type="ARBA" id="ARBA00004413"/>
    </source>
</evidence>
<sequence>MGNSFGCSASGERLVSAARDGDLVEAKMLLEFNPGLAKYSTFGGLNSPLHFAASKGHNEIVALLLEKGADVNSRNYCGQTALMQACRHGHWEVVQTLMLYRCNVMKADYLSGRTALHFAAVSGHVRCIRLVVADFVPSAPYETLHASMDADVIDGSNTKRKNEQSTLSKFVNKTADAGITALHMAALNGYFDCVQLLLDLNANVSAATYHYGTPMNVINDYGADALRLYLINSPVVHAEPLRFKKEVVYGVVRNVFLPWYSFFPDSVWWSKGLFRTSFTMFGIE</sequence>
<reference evidence="13 14" key="1">
    <citation type="submission" date="2023-01" db="EMBL/GenBank/DDBJ databases">
        <authorList>
            <person name="Kreplak J."/>
        </authorList>
    </citation>
    <scope>NUCLEOTIDE SEQUENCE [LARGE SCALE GENOMIC DNA]</scope>
</reference>
<protein>
    <recommendedName>
        <fullName evidence="4">RING-type E3 ubiquitin transferase</fullName>
        <ecNumber evidence="4">2.3.2.27</ecNumber>
    </recommendedName>
</protein>
<evidence type="ECO:0000256" key="7">
    <source>
        <dbReference type="ARBA" id="ARBA00022737"/>
    </source>
</evidence>
<proteinExistence type="predicted"/>
<evidence type="ECO:0000313" key="13">
    <source>
        <dbReference type="EMBL" id="CAI8598243.1"/>
    </source>
</evidence>
<dbReference type="GO" id="GO:0000976">
    <property type="term" value="F:transcription cis-regulatory region binding"/>
    <property type="evidence" value="ECO:0007669"/>
    <property type="project" value="TreeGrafter"/>
</dbReference>
<evidence type="ECO:0000313" key="14">
    <source>
        <dbReference type="Proteomes" id="UP001157006"/>
    </source>
</evidence>
<dbReference type="EMBL" id="OX451737">
    <property type="protein sequence ID" value="CAI8598243.1"/>
    <property type="molecule type" value="Genomic_DNA"/>
</dbReference>
<organism evidence="13 14">
    <name type="scientific">Vicia faba</name>
    <name type="common">Broad bean</name>
    <name type="synonym">Faba vulgaris</name>
    <dbReference type="NCBI Taxonomy" id="3906"/>
    <lineage>
        <taxon>Eukaryota</taxon>
        <taxon>Viridiplantae</taxon>
        <taxon>Streptophyta</taxon>
        <taxon>Embryophyta</taxon>
        <taxon>Tracheophyta</taxon>
        <taxon>Spermatophyta</taxon>
        <taxon>Magnoliopsida</taxon>
        <taxon>eudicotyledons</taxon>
        <taxon>Gunneridae</taxon>
        <taxon>Pentapetalae</taxon>
        <taxon>rosids</taxon>
        <taxon>fabids</taxon>
        <taxon>Fabales</taxon>
        <taxon>Fabaceae</taxon>
        <taxon>Papilionoideae</taxon>
        <taxon>50 kb inversion clade</taxon>
        <taxon>NPAAA clade</taxon>
        <taxon>Hologalegina</taxon>
        <taxon>IRL clade</taxon>
        <taxon>Fabeae</taxon>
        <taxon>Vicia</taxon>
    </lineage>
</organism>
<comment type="subcellular location">
    <subcellularLocation>
        <location evidence="2">Cell membrane</location>
        <topology evidence="2">Peripheral membrane protein</topology>
        <orientation evidence="2">Cytoplasmic side</orientation>
    </subcellularLocation>
</comment>
<feature type="repeat" description="ANK" evidence="12">
    <location>
        <begin position="44"/>
        <end position="76"/>
    </location>
</feature>
<evidence type="ECO:0000256" key="8">
    <source>
        <dbReference type="ARBA" id="ARBA00022771"/>
    </source>
</evidence>
<dbReference type="Pfam" id="PF00023">
    <property type="entry name" value="Ank"/>
    <property type="match status" value="2"/>
</dbReference>
<dbReference type="GO" id="GO:0005634">
    <property type="term" value="C:nucleus"/>
    <property type="evidence" value="ECO:0007669"/>
    <property type="project" value="TreeGrafter"/>
</dbReference>
<keyword evidence="11 12" id="KW-0040">ANK repeat</keyword>
<dbReference type="GO" id="GO:0008270">
    <property type="term" value="F:zinc ion binding"/>
    <property type="evidence" value="ECO:0007669"/>
    <property type="project" value="UniProtKB-KW"/>
</dbReference>
<dbReference type="InterPro" id="IPR036770">
    <property type="entry name" value="Ankyrin_rpt-contain_sf"/>
</dbReference>
<keyword evidence="6" id="KW-0479">Metal-binding</keyword>
<feature type="repeat" description="ANK" evidence="12">
    <location>
        <begin position="111"/>
        <end position="132"/>
    </location>
</feature>
<dbReference type="Pfam" id="PF13637">
    <property type="entry name" value="Ank_4"/>
    <property type="match status" value="1"/>
</dbReference>
<dbReference type="EC" id="2.3.2.27" evidence="4"/>
<dbReference type="SMART" id="SM00248">
    <property type="entry name" value="ANK"/>
    <property type="match status" value="4"/>
</dbReference>
<keyword evidence="8" id="KW-0863">Zinc-finger</keyword>
<dbReference type="Proteomes" id="UP001157006">
    <property type="component" value="Chromosome 2"/>
</dbReference>
<keyword evidence="9" id="KW-0833">Ubl conjugation pathway</keyword>
<dbReference type="GO" id="GO:0061630">
    <property type="term" value="F:ubiquitin protein ligase activity"/>
    <property type="evidence" value="ECO:0007669"/>
    <property type="project" value="UniProtKB-EC"/>
</dbReference>
<dbReference type="Gene3D" id="1.25.40.20">
    <property type="entry name" value="Ankyrin repeat-containing domain"/>
    <property type="match status" value="2"/>
</dbReference>
<dbReference type="GO" id="GO:0045944">
    <property type="term" value="P:positive regulation of transcription by RNA polymerase II"/>
    <property type="evidence" value="ECO:0007669"/>
    <property type="project" value="TreeGrafter"/>
</dbReference>
<evidence type="ECO:0000256" key="6">
    <source>
        <dbReference type="ARBA" id="ARBA00022723"/>
    </source>
</evidence>
<comment type="pathway">
    <text evidence="3">Protein modification; protein ubiquitination.</text>
</comment>
<dbReference type="PRINTS" id="PR01415">
    <property type="entry name" value="ANKYRIN"/>
</dbReference>
<evidence type="ECO:0000256" key="4">
    <source>
        <dbReference type="ARBA" id="ARBA00012483"/>
    </source>
</evidence>
<keyword evidence="10" id="KW-0862">Zinc</keyword>
<accession>A0AAV0ZMI0</accession>
<name>A0AAV0ZMI0_VICFA</name>
<comment type="catalytic activity">
    <reaction evidence="1">
        <text>S-ubiquitinyl-[E2 ubiquitin-conjugating enzyme]-L-cysteine + [acceptor protein]-L-lysine = [E2 ubiquitin-conjugating enzyme]-L-cysteine + N(6)-ubiquitinyl-[acceptor protein]-L-lysine.</text>
        <dbReference type="EC" id="2.3.2.27"/>
    </reaction>
</comment>
<gene>
    <name evidence="13" type="ORF">VFH_II118440</name>
</gene>
<feature type="repeat" description="ANK" evidence="12">
    <location>
        <begin position="177"/>
        <end position="209"/>
    </location>
</feature>
<evidence type="ECO:0000256" key="9">
    <source>
        <dbReference type="ARBA" id="ARBA00022786"/>
    </source>
</evidence>
<evidence type="ECO:0000256" key="12">
    <source>
        <dbReference type="PROSITE-ProRule" id="PRU00023"/>
    </source>
</evidence>
<dbReference type="PROSITE" id="PS50088">
    <property type="entry name" value="ANK_REPEAT"/>
    <property type="match status" value="3"/>
</dbReference>